<sequence length="515" mass="56549">MCQGLISGRSGALRRDLYYFFAPRGDAPTTELNMPRRTKIVATLGPATDDPKVMDKLIHAGVDVVRLNLSHDPHDQQRERAERIRDRSRASGRQVGVLCDLQGPKIRIGRFKSDFVMLEEDGAFILDAECPLTDGDDERVGLTYPDLINDVARGDTLLLDDGAIVLWIAEVEGKQVHCKVVVGGKLSNNKGINKQGGGLSAPALTEKDKQDIKFAAEIDADYLAVSFVRCADDVREARRLLEEAGGDGGIVAKIERAEALDVIEEIIEASDAIMVARGDLGVEIGDAELPAVQKELIRTARRMNSVVITATQMMQSMIESPIPTRAEVFDVANAVLDGTDAVMLSAETSVGKYPHKVVEAMDRVCIEAEKQASVKRSKHRIDSVFGRVDEAIAMASMYTANHLGVKAIAALTESGSTPQWMSRISSGIPIYALTRNVKTRRKVTLFRGVYPVSFDVASTDYNQVNEEVIDELLRRGEVRDNDLVLITKGDRSGVEGQTNIMKIMRVGEHMRYRGD</sequence>
<organism evidence="16 17">
    <name type="scientific">endosymbiont of Riftia pachyptila</name>
    <name type="common">vent Ph05</name>
    <dbReference type="NCBI Taxonomy" id="1048808"/>
    <lineage>
        <taxon>Bacteria</taxon>
        <taxon>Pseudomonadati</taxon>
        <taxon>Pseudomonadota</taxon>
        <taxon>Gammaproteobacteria</taxon>
        <taxon>sulfur-oxidizing symbionts</taxon>
    </lineage>
</organism>
<dbReference type="InterPro" id="IPR001697">
    <property type="entry name" value="Pyr_Knase"/>
</dbReference>
<dbReference type="PRINTS" id="PR01050">
    <property type="entry name" value="PYRUVTKNASE"/>
</dbReference>
<feature type="domain" description="Pyruvate kinase barrel" evidence="14">
    <location>
        <begin position="36"/>
        <end position="358"/>
    </location>
</feature>
<gene>
    <name evidence="16" type="primary">pykA</name>
    <name evidence="16" type="ORF">Rifp1Sym_dp00050</name>
</gene>
<evidence type="ECO:0000256" key="3">
    <source>
        <dbReference type="ARBA" id="ARBA00012142"/>
    </source>
</evidence>
<keyword evidence="17" id="KW-1185">Reference proteome</keyword>
<comment type="caution">
    <text evidence="16">The sequence shown here is derived from an EMBL/GenBank/DDBJ whole genome shotgun (WGS) entry which is preliminary data.</text>
</comment>
<comment type="similarity">
    <text evidence="2 13">Belongs to the pyruvate kinase family.</text>
</comment>
<evidence type="ECO:0000313" key="16">
    <source>
        <dbReference type="EMBL" id="EGV50256.1"/>
    </source>
</evidence>
<comment type="pathway">
    <text evidence="1 13">Carbohydrate degradation; glycolysis; pyruvate from D-glyceraldehyde 3-phosphate: step 5/5.</text>
</comment>
<dbReference type="InterPro" id="IPR011037">
    <property type="entry name" value="Pyrv_Knase-like_insert_dom_sf"/>
</dbReference>
<keyword evidence="10 13" id="KW-0324">Glycolysis</keyword>
<dbReference type="GO" id="GO:0000287">
    <property type="term" value="F:magnesium ion binding"/>
    <property type="evidence" value="ECO:0007669"/>
    <property type="project" value="UniProtKB-UniRule"/>
</dbReference>
<evidence type="ECO:0000256" key="9">
    <source>
        <dbReference type="ARBA" id="ARBA00022842"/>
    </source>
</evidence>
<evidence type="ECO:0000256" key="10">
    <source>
        <dbReference type="ARBA" id="ARBA00023152"/>
    </source>
</evidence>
<dbReference type="Pfam" id="PF00224">
    <property type="entry name" value="PK"/>
    <property type="match status" value="1"/>
</dbReference>
<keyword evidence="5" id="KW-0479">Metal-binding</keyword>
<dbReference type="SUPFAM" id="SSF51621">
    <property type="entry name" value="Phosphoenolpyruvate/pyruvate domain"/>
    <property type="match status" value="1"/>
</dbReference>
<evidence type="ECO:0000256" key="8">
    <source>
        <dbReference type="ARBA" id="ARBA00022840"/>
    </source>
</evidence>
<dbReference type="InterPro" id="IPR015793">
    <property type="entry name" value="Pyrv_Knase_brl"/>
</dbReference>
<dbReference type="GO" id="GO:0005524">
    <property type="term" value="F:ATP binding"/>
    <property type="evidence" value="ECO:0007669"/>
    <property type="project" value="UniProtKB-KW"/>
</dbReference>
<keyword evidence="6" id="KW-0547">Nucleotide-binding</keyword>
<dbReference type="AlphaFoldDB" id="G2DGJ8"/>
<evidence type="ECO:0000256" key="13">
    <source>
        <dbReference type="RuleBase" id="RU000504"/>
    </source>
</evidence>
<dbReference type="NCBIfam" id="TIGR01064">
    <property type="entry name" value="pyruv_kin"/>
    <property type="match status" value="1"/>
</dbReference>
<evidence type="ECO:0000256" key="1">
    <source>
        <dbReference type="ARBA" id="ARBA00004997"/>
    </source>
</evidence>
<evidence type="ECO:0000256" key="2">
    <source>
        <dbReference type="ARBA" id="ARBA00008663"/>
    </source>
</evidence>
<evidence type="ECO:0000256" key="11">
    <source>
        <dbReference type="ARBA" id="ARBA00023317"/>
    </source>
</evidence>
<accession>G2DGJ8</accession>
<feature type="domain" description="Pyruvate kinase C-terminal" evidence="15">
    <location>
        <begin position="390"/>
        <end position="504"/>
    </location>
</feature>
<keyword evidence="11 16" id="KW-0670">Pyruvate</keyword>
<dbReference type="PATRIC" id="fig|1048808.3.peg.2783"/>
<evidence type="ECO:0000259" key="14">
    <source>
        <dbReference type="Pfam" id="PF00224"/>
    </source>
</evidence>
<name>G2DGJ8_9GAMM</name>
<dbReference type="Gene3D" id="3.20.20.60">
    <property type="entry name" value="Phosphoenolpyruvate-binding domains"/>
    <property type="match status" value="1"/>
</dbReference>
<dbReference type="Gene3D" id="2.40.33.10">
    <property type="entry name" value="PK beta-barrel domain-like"/>
    <property type="match status" value="1"/>
</dbReference>
<evidence type="ECO:0000256" key="12">
    <source>
        <dbReference type="NCBIfam" id="TIGR01064"/>
    </source>
</evidence>
<dbReference type="InterPro" id="IPR036918">
    <property type="entry name" value="Pyrv_Knase_C_sf"/>
</dbReference>
<protein>
    <recommendedName>
        <fullName evidence="3 12">Pyruvate kinase</fullName>
        <ecNumber evidence="3 12">2.7.1.40</ecNumber>
    </recommendedName>
</protein>
<evidence type="ECO:0000313" key="17">
    <source>
        <dbReference type="Proteomes" id="UP000004491"/>
    </source>
</evidence>
<dbReference type="NCBIfam" id="NF004978">
    <property type="entry name" value="PRK06354.1"/>
    <property type="match status" value="1"/>
</dbReference>
<dbReference type="SUPFAM" id="SSF50800">
    <property type="entry name" value="PK beta-barrel domain-like"/>
    <property type="match status" value="1"/>
</dbReference>
<dbReference type="SUPFAM" id="SSF52935">
    <property type="entry name" value="PK C-terminal domain-like"/>
    <property type="match status" value="1"/>
</dbReference>
<dbReference type="GO" id="GO:0004743">
    <property type="term" value="F:pyruvate kinase activity"/>
    <property type="evidence" value="ECO:0007669"/>
    <property type="project" value="UniProtKB-UniRule"/>
</dbReference>
<evidence type="ECO:0000256" key="6">
    <source>
        <dbReference type="ARBA" id="ARBA00022741"/>
    </source>
</evidence>
<keyword evidence="8" id="KW-0067">ATP-binding</keyword>
<dbReference type="EC" id="2.7.1.40" evidence="3 12"/>
<dbReference type="PANTHER" id="PTHR11817">
    <property type="entry name" value="PYRUVATE KINASE"/>
    <property type="match status" value="1"/>
</dbReference>
<dbReference type="NCBIfam" id="NF004491">
    <property type="entry name" value="PRK05826.1"/>
    <property type="match status" value="1"/>
</dbReference>
<dbReference type="EMBL" id="AFOC01000095">
    <property type="protein sequence ID" value="EGV50256.1"/>
    <property type="molecule type" value="Genomic_DNA"/>
</dbReference>
<dbReference type="InterPro" id="IPR015813">
    <property type="entry name" value="Pyrv/PenolPyrv_kinase-like_dom"/>
</dbReference>
<reference evidence="16" key="1">
    <citation type="journal article" date="2011" name="ISME J.">
        <title>The endosymbionts of the deep-sea tubeworms Riftia pachyptila and Tevnia jerichonana share an identical physiology as revealed by proteogenomic analyses.</title>
        <authorList>
            <person name="Gardebrecht A."/>
            <person name="Markert S."/>
            <person name="Felbeck H."/>
            <person name="Thuermer A."/>
            <person name="Albrecht D."/>
            <person name="Wollherr A."/>
            <person name="Kabisch J."/>
            <person name="Lehmann R."/>
            <person name="Daniel R."/>
            <person name="Liesegang H."/>
            <person name="Hecker M."/>
            <person name="Sievert S.M."/>
            <person name="Schweder T."/>
        </authorList>
    </citation>
    <scope>NUCLEOTIDE SEQUENCE [LARGE SCALE GENOMIC DNA]</scope>
</reference>
<evidence type="ECO:0000256" key="7">
    <source>
        <dbReference type="ARBA" id="ARBA00022777"/>
    </source>
</evidence>
<dbReference type="Proteomes" id="UP000004491">
    <property type="component" value="Unassembled WGS sequence"/>
</dbReference>
<evidence type="ECO:0000256" key="4">
    <source>
        <dbReference type="ARBA" id="ARBA00022679"/>
    </source>
</evidence>
<dbReference type="FunFam" id="2.40.33.10:FF:000001">
    <property type="entry name" value="Pyruvate kinase"/>
    <property type="match status" value="1"/>
</dbReference>
<keyword evidence="7 13" id="KW-0418">Kinase</keyword>
<dbReference type="GO" id="GO:0030955">
    <property type="term" value="F:potassium ion binding"/>
    <property type="evidence" value="ECO:0007669"/>
    <property type="project" value="UniProtKB-UniRule"/>
</dbReference>
<dbReference type="InterPro" id="IPR015795">
    <property type="entry name" value="Pyrv_Knase_C"/>
</dbReference>
<keyword evidence="4 13" id="KW-0808">Transferase</keyword>
<keyword evidence="9 13" id="KW-0460">Magnesium</keyword>
<dbReference type="UniPathway" id="UPA00109">
    <property type="reaction ID" value="UER00188"/>
</dbReference>
<dbReference type="GO" id="GO:0016301">
    <property type="term" value="F:kinase activity"/>
    <property type="evidence" value="ECO:0007669"/>
    <property type="project" value="UniProtKB-KW"/>
</dbReference>
<dbReference type="Pfam" id="PF02887">
    <property type="entry name" value="PK_C"/>
    <property type="match status" value="1"/>
</dbReference>
<evidence type="ECO:0000259" key="15">
    <source>
        <dbReference type="Pfam" id="PF02887"/>
    </source>
</evidence>
<dbReference type="InterPro" id="IPR015806">
    <property type="entry name" value="Pyrv_Knase_insert_dom_sf"/>
</dbReference>
<dbReference type="InterPro" id="IPR040442">
    <property type="entry name" value="Pyrv_kinase-like_dom_sf"/>
</dbReference>
<evidence type="ECO:0000256" key="5">
    <source>
        <dbReference type="ARBA" id="ARBA00022723"/>
    </source>
</evidence>
<dbReference type="Gene3D" id="3.40.1380.20">
    <property type="entry name" value="Pyruvate kinase, C-terminal domain"/>
    <property type="match status" value="1"/>
</dbReference>
<proteinExistence type="inferred from homology"/>
<comment type="catalytic activity">
    <reaction evidence="13">
        <text>pyruvate + ATP = phosphoenolpyruvate + ADP + H(+)</text>
        <dbReference type="Rhea" id="RHEA:18157"/>
        <dbReference type="ChEBI" id="CHEBI:15361"/>
        <dbReference type="ChEBI" id="CHEBI:15378"/>
        <dbReference type="ChEBI" id="CHEBI:30616"/>
        <dbReference type="ChEBI" id="CHEBI:58702"/>
        <dbReference type="ChEBI" id="CHEBI:456216"/>
        <dbReference type="EC" id="2.7.1.40"/>
    </reaction>
</comment>